<dbReference type="eggNOG" id="COG0582">
    <property type="taxonomic scope" value="Bacteria"/>
</dbReference>
<dbReference type="KEGG" id="amq:AMETH_0012"/>
<dbReference type="GO" id="GO:0006310">
    <property type="term" value="P:DNA recombination"/>
    <property type="evidence" value="ECO:0007669"/>
    <property type="project" value="UniProtKB-KW"/>
</dbReference>
<keyword evidence="6" id="KW-1185">Reference proteome</keyword>
<dbReference type="PANTHER" id="PTHR30349:SF91">
    <property type="entry name" value="INTA PROTEIN"/>
    <property type="match status" value="1"/>
</dbReference>
<evidence type="ECO:0000256" key="3">
    <source>
        <dbReference type="ARBA" id="ARBA00023172"/>
    </source>
</evidence>
<organism evidence="5 6">
    <name type="scientific">Amycolatopsis methanolica 239</name>
    <dbReference type="NCBI Taxonomy" id="1068978"/>
    <lineage>
        <taxon>Bacteria</taxon>
        <taxon>Bacillati</taxon>
        <taxon>Actinomycetota</taxon>
        <taxon>Actinomycetes</taxon>
        <taxon>Pseudonocardiales</taxon>
        <taxon>Pseudonocardiaceae</taxon>
        <taxon>Amycolatopsis</taxon>
        <taxon>Amycolatopsis methanolica group</taxon>
    </lineage>
</organism>
<accession>A0A076MHG8</accession>
<dbReference type="InterPro" id="IPR010998">
    <property type="entry name" value="Integrase_recombinase_N"/>
</dbReference>
<dbReference type="Pfam" id="PF14657">
    <property type="entry name" value="Arm-DNA-bind_4"/>
    <property type="match status" value="1"/>
</dbReference>
<proteinExistence type="predicted"/>
<gene>
    <name evidence="5" type="ORF">AMETH_0012</name>
</gene>
<dbReference type="InterPro" id="IPR013762">
    <property type="entry name" value="Integrase-like_cat_sf"/>
</dbReference>
<dbReference type="Gene3D" id="1.10.150.130">
    <property type="match status" value="1"/>
</dbReference>
<dbReference type="EMBL" id="CP009110">
    <property type="protein sequence ID" value="AIJ20104.1"/>
    <property type="molecule type" value="Genomic_DNA"/>
</dbReference>
<dbReference type="PATRIC" id="fig|1068978.7.peg.13"/>
<dbReference type="InterPro" id="IPR004107">
    <property type="entry name" value="Integrase_SAM-like_N"/>
</dbReference>
<dbReference type="STRING" id="1068978.AMETH_0012"/>
<dbReference type="Proteomes" id="UP000062973">
    <property type="component" value="Chromosome"/>
</dbReference>
<dbReference type="InterPro" id="IPR002104">
    <property type="entry name" value="Integrase_catalytic"/>
</dbReference>
<keyword evidence="2" id="KW-0238">DNA-binding</keyword>
<sequence length="456" mass="51134">MPRTRKRRGIPGSVTRRGNKWAFAFDGPADPLTGERNRIRKSGFESEDEAWEKMAEAQAKLREGQLTKPSKRTVAQFFEEWFPRMRNSIGSPTTANNYETLARAYVIPVIGKKRLQDIDAVTVTSLYEHLLNSGRRKRDTNGEMFRIWQEVTGRGDEISARELAREVGVTHDAAYKAMRRFRAGRTPTGETNGLSKKTVRSVHIMLRSAFADAVTWKYVPTNPVAAVKAPSPENRGHRTWTPTELRRFLTAVQSDRLYAMWLLLATTGMRRSEVAGLRLDGLDLDNGALAVRTTRVVTNGKVRQGFGKSRRSRRRLSLDKATVAALLTHVEMIQAEKATWADAYQDHGLVFCWEDGRPIYPDTITEWLARIADRLGLPHLTLHELRHTYATTALRAGVHPKIVSTRLGHATVAFTLDLYTADIPELDQAAAQEISNLFLGTPGFGTDAVEVTLEAA</sequence>
<dbReference type="PANTHER" id="PTHR30349">
    <property type="entry name" value="PHAGE INTEGRASE-RELATED"/>
    <property type="match status" value="1"/>
</dbReference>
<evidence type="ECO:0000256" key="1">
    <source>
        <dbReference type="ARBA" id="ARBA00022908"/>
    </source>
</evidence>
<dbReference type="HOGENOM" id="CLU_027562_17_1_11"/>
<dbReference type="Pfam" id="PF14659">
    <property type="entry name" value="Phage_int_SAM_3"/>
    <property type="match status" value="1"/>
</dbReference>
<feature type="domain" description="Tyr recombinase" evidence="4">
    <location>
        <begin position="235"/>
        <end position="432"/>
    </location>
</feature>
<dbReference type="Gene3D" id="1.10.443.10">
    <property type="entry name" value="Intergrase catalytic core"/>
    <property type="match status" value="1"/>
</dbReference>
<keyword evidence="1" id="KW-0229">DNA integration</keyword>
<dbReference type="InterPro" id="IPR011010">
    <property type="entry name" value="DNA_brk_join_enz"/>
</dbReference>
<evidence type="ECO:0000313" key="6">
    <source>
        <dbReference type="Proteomes" id="UP000062973"/>
    </source>
</evidence>
<evidence type="ECO:0000256" key="2">
    <source>
        <dbReference type="ARBA" id="ARBA00023125"/>
    </source>
</evidence>
<dbReference type="OrthoDB" id="4326943at2"/>
<dbReference type="InterPro" id="IPR028259">
    <property type="entry name" value="AP2-like_int_N"/>
</dbReference>
<name>A0A076MHG8_AMYME</name>
<dbReference type="GO" id="GO:0015074">
    <property type="term" value="P:DNA integration"/>
    <property type="evidence" value="ECO:0007669"/>
    <property type="project" value="UniProtKB-KW"/>
</dbReference>
<dbReference type="AlphaFoldDB" id="A0A076MHG8"/>
<dbReference type="SUPFAM" id="SSF56349">
    <property type="entry name" value="DNA breaking-rejoining enzymes"/>
    <property type="match status" value="1"/>
</dbReference>
<evidence type="ECO:0000259" key="4">
    <source>
        <dbReference type="PROSITE" id="PS51898"/>
    </source>
</evidence>
<dbReference type="GO" id="GO:0003677">
    <property type="term" value="F:DNA binding"/>
    <property type="evidence" value="ECO:0007669"/>
    <property type="project" value="UniProtKB-KW"/>
</dbReference>
<dbReference type="InterPro" id="IPR050090">
    <property type="entry name" value="Tyrosine_recombinase_XerCD"/>
</dbReference>
<keyword evidence="3" id="KW-0233">DNA recombination</keyword>
<protein>
    <submittedName>
        <fullName evidence="5">Integrase family protein</fullName>
    </submittedName>
</protein>
<dbReference type="RefSeq" id="WP_017985958.1">
    <property type="nucleotide sequence ID" value="NZ_AQUL01000001.1"/>
</dbReference>
<reference evidence="5 6" key="1">
    <citation type="submission" date="2014-07" db="EMBL/GenBank/DDBJ databases">
        <title>Whole Genome Sequence of the Amycolatopsis methanolica 239.</title>
        <authorList>
            <person name="Tang B."/>
        </authorList>
    </citation>
    <scope>NUCLEOTIDE SEQUENCE [LARGE SCALE GENOMIC DNA]</scope>
    <source>
        <strain evidence="5 6">239</strain>
    </source>
</reference>
<dbReference type="Pfam" id="PF00589">
    <property type="entry name" value="Phage_integrase"/>
    <property type="match status" value="1"/>
</dbReference>
<dbReference type="CDD" id="cd01189">
    <property type="entry name" value="INT_ICEBs1_C_like"/>
    <property type="match status" value="1"/>
</dbReference>
<evidence type="ECO:0000313" key="5">
    <source>
        <dbReference type="EMBL" id="AIJ20104.1"/>
    </source>
</evidence>
<dbReference type="PROSITE" id="PS51898">
    <property type="entry name" value="TYR_RECOMBINASE"/>
    <property type="match status" value="1"/>
</dbReference>